<reference evidence="1 2" key="1">
    <citation type="submission" date="2016-11" db="EMBL/GenBank/DDBJ databases">
        <authorList>
            <person name="Jaros S."/>
            <person name="Januszkiewicz K."/>
            <person name="Wedrychowicz H."/>
        </authorList>
    </citation>
    <scope>NUCLEOTIDE SEQUENCE [LARGE SCALE GENOMIC DNA]</scope>
    <source>
        <strain evidence="1 2">DSM 15692</strain>
    </source>
</reference>
<dbReference type="AlphaFoldDB" id="A0A1M4VNE9"/>
<evidence type="ECO:0000313" key="1">
    <source>
        <dbReference type="EMBL" id="SHE70383.1"/>
    </source>
</evidence>
<dbReference type="RefSeq" id="WP_073297158.1">
    <property type="nucleotide sequence ID" value="NZ_FQUF01000012.1"/>
</dbReference>
<dbReference type="OrthoDB" id="2248780at2"/>
<protein>
    <submittedName>
        <fullName evidence="1">RNA polymerase sigma factor, sigma-70 family</fullName>
    </submittedName>
</protein>
<gene>
    <name evidence="1" type="ORF">SAMN02745249_00969</name>
</gene>
<sequence>MKQNSEYLEKLLIQFQALIHKTMNRLNLRQHDMDYDDLTQELQLHLLTIFESFQGDPLRSEADRYKFTAYAGRGLYWHGLNLLRQNKLDPVHISDNEEMDWLIEQEGDSDKETQTNIYIEDFLKQAQGRLSEEDYSLLLHIVDEKYTMDELAGLMGVSRDTIYQRKKKIQQRLLNIKDCLTH</sequence>
<dbReference type="GO" id="GO:0006352">
    <property type="term" value="P:DNA-templated transcription initiation"/>
    <property type="evidence" value="ECO:0007669"/>
    <property type="project" value="InterPro"/>
</dbReference>
<dbReference type="GO" id="GO:0003700">
    <property type="term" value="F:DNA-binding transcription factor activity"/>
    <property type="evidence" value="ECO:0007669"/>
    <property type="project" value="InterPro"/>
</dbReference>
<proteinExistence type="predicted"/>
<accession>A0A1M4VNE9</accession>
<organism evidence="1 2">
    <name type="scientific">Atopostipes suicloacalis DSM 15692</name>
    <dbReference type="NCBI Taxonomy" id="1121025"/>
    <lineage>
        <taxon>Bacteria</taxon>
        <taxon>Bacillati</taxon>
        <taxon>Bacillota</taxon>
        <taxon>Bacilli</taxon>
        <taxon>Lactobacillales</taxon>
        <taxon>Carnobacteriaceae</taxon>
        <taxon>Atopostipes</taxon>
    </lineage>
</organism>
<dbReference type="InterPro" id="IPR013325">
    <property type="entry name" value="RNA_pol_sigma_r2"/>
</dbReference>
<dbReference type="NCBIfam" id="TIGR02937">
    <property type="entry name" value="sigma70-ECF"/>
    <property type="match status" value="1"/>
</dbReference>
<dbReference type="InterPro" id="IPR014284">
    <property type="entry name" value="RNA_pol_sigma-70_dom"/>
</dbReference>
<evidence type="ECO:0000313" key="2">
    <source>
        <dbReference type="Proteomes" id="UP000184128"/>
    </source>
</evidence>
<name>A0A1M4VNE9_9LACT</name>
<dbReference type="SUPFAM" id="SSF88659">
    <property type="entry name" value="Sigma3 and sigma4 domains of RNA polymerase sigma factors"/>
    <property type="match status" value="1"/>
</dbReference>
<dbReference type="STRING" id="1121025.SAMN02745249_00969"/>
<dbReference type="InterPro" id="IPR013324">
    <property type="entry name" value="RNA_pol_sigma_r3/r4-like"/>
</dbReference>
<dbReference type="EMBL" id="FQUF01000012">
    <property type="protein sequence ID" value="SHE70383.1"/>
    <property type="molecule type" value="Genomic_DNA"/>
</dbReference>
<dbReference type="SUPFAM" id="SSF88946">
    <property type="entry name" value="Sigma2 domain of RNA polymerase sigma factors"/>
    <property type="match status" value="1"/>
</dbReference>
<keyword evidence="2" id="KW-1185">Reference proteome</keyword>
<dbReference type="Proteomes" id="UP000184128">
    <property type="component" value="Unassembled WGS sequence"/>
</dbReference>